<organism evidence="1 2">
    <name type="scientific">Cirrhinus molitorella</name>
    <name type="common">mud carp</name>
    <dbReference type="NCBI Taxonomy" id="172907"/>
    <lineage>
        <taxon>Eukaryota</taxon>
        <taxon>Metazoa</taxon>
        <taxon>Chordata</taxon>
        <taxon>Craniata</taxon>
        <taxon>Vertebrata</taxon>
        <taxon>Euteleostomi</taxon>
        <taxon>Actinopterygii</taxon>
        <taxon>Neopterygii</taxon>
        <taxon>Teleostei</taxon>
        <taxon>Ostariophysi</taxon>
        <taxon>Cypriniformes</taxon>
        <taxon>Cyprinidae</taxon>
        <taxon>Labeoninae</taxon>
        <taxon>Labeonini</taxon>
        <taxon>Cirrhinus</taxon>
    </lineage>
</organism>
<name>A0ABR3LHS3_9TELE</name>
<keyword evidence="2" id="KW-1185">Reference proteome</keyword>
<evidence type="ECO:0000313" key="2">
    <source>
        <dbReference type="Proteomes" id="UP001558613"/>
    </source>
</evidence>
<dbReference type="PANTHER" id="PTHR45749">
    <property type="match status" value="1"/>
</dbReference>
<reference evidence="1 2" key="1">
    <citation type="submission" date="2023-09" db="EMBL/GenBank/DDBJ databases">
        <authorList>
            <person name="Wang M."/>
        </authorList>
    </citation>
    <scope>NUCLEOTIDE SEQUENCE [LARGE SCALE GENOMIC DNA]</scope>
    <source>
        <strain evidence="1">GT-2023</strain>
        <tissue evidence="1">Liver</tissue>
    </source>
</reference>
<evidence type="ECO:0000313" key="1">
    <source>
        <dbReference type="EMBL" id="KAL1251970.1"/>
    </source>
</evidence>
<dbReference type="Proteomes" id="UP001558613">
    <property type="component" value="Unassembled WGS sequence"/>
</dbReference>
<evidence type="ECO:0008006" key="3">
    <source>
        <dbReference type="Google" id="ProtNLM"/>
    </source>
</evidence>
<dbReference type="EMBL" id="JAYMGO010000022">
    <property type="protein sequence ID" value="KAL1251970.1"/>
    <property type="molecule type" value="Genomic_DNA"/>
</dbReference>
<gene>
    <name evidence="1" type="ORF">QQF64_019766</name>
</gene>
<protein>
    <recommendedName>
        <fullName evidence="3">DUF4371 domain-containing protein</fullName>
    </recommendedName>
</protein>
<dbReference type="InterPro" id="IPR012337">
    <property type="entry name" value="RNaseH-like_sf"/>
</dbReference>
<accession>A0ABR3LHS3</accession>
<sequence>MVDETTDVSNAAQLALVLRYVTDTGVKERFVRFEDVTSGKRADDIAALIVRFLEEYECLDKVVAQCFDGAAVMSSGLNGVQAKVKERVPMALFIHCYAHRLNVVLTQRASKLKECKIFFAHLNGLAAFFSRSPRRTQLLDDICQRRLPRVAPTRWQYASRLVSTVFENKAALKELFHHILEHHNEVKEFCDCIERERGRFDEIYEDTARISCAPRARRGPAQGDLREFYHQLKCFGQHSLPDTEQMSGPREMNVSLPP</sequence>
<comment type="caution">
    <text evidence="1">The sequence shown here is derived from an EMBL/GenBank/DDBJ whole genome shotgun (WGS) entry which is preliminary data.</text>
</comment>
<dbReference type="PANTHER" id="PTHR45749:SF28">
    <property type="entry name" value="ZINC FINGER MYM-TYPE PROTEIN 1-LIKE-RELATED"/>
    <property type="match status" value="1"/>
</dbReference>
<dbReference type="SUPFAM" id="SSF53098">
    <property type="entry name" value="Ribonuclease H-like"/>
    <property type="match status" value="1"/>
</dbReference>
<proteinExistence type="predicted"/>